<evidence type="ECO:0000256" key="6">
    <source>
        <dbReference type="ARBA" id="ARBA00023128"/>
    </source>
</evidence>
<organism evidence="10 11">
    <name type="scientific">Rotaria socialis</name>
    <dbReference type="NCBI Taxonomy" id="392032"/>
    <lineage>
        <taxon>Eukaryota</taxon>
        <taxon>Metazoa</taxon>
        <taxon>Spiralia</taxon>
        <taxon>Gnathifera</taxon>
        <taxon>Rotifera</taxon>
        <taxon>Eurotatoria</taxon>
        <taxon>Bdelloidea</taxon>
        <taxon>Philodinida</taxon>
        <taxon>Philodinidae</taxon>
        <taxon>Rotaria</taxon>
    </lineage>
</organism>
<keyword evidence="7" id="KW-0576">Peroxisome</keyword>
<dbReference type="Pfam" id="PF00106">
    <property type="entry name" value="adh_short"/>
    <property type="match status" value="1"/>
</dbReference>
<sequence length="376" mass="40694">MPSLAGKTIFITGASRGIGKQIALRCARDKANIVVAAKTTQAHPKLPGTIFTAAEEIEKAGGKCLPCVVDVRDEEQVIKAFEQAAQKFGGIDILINNASAISLTDTPSTPMKRYDLMHSINARGTFLCSKIAIPYLKKSSNPHILMNSPPISLNPHWFKGHVAYTVAKYNMSLYALGLAAELRESGIAVNAIWPKTAIDTDAINLIAGEDYRKKCRTPQIMADAAYAILTQDSRSCTGNFFVDEALLRQQGVTDFDQYSVVPGTTDFMLDFFLDENLPQLQHLQASKAAPKAEANAASEKWYLDMKNGDGSAGKGEPAAGPAQCTMTMSKSDFQLMFAGKLKPTAAFMGGKLKIKGDLSVALKLEKLLKQMIPSKL</sequence>
<dbReference type="Pfam" id="PF02036">
    <property type="entry name" value="SCP2"/>
    <property type="match status" value="1"/>
</dbReference>
<dbReference type="InterPro" id="IPR003033">
    <property type="entry name" value="SCP2_sterol-bd_dom"/>
</dbReference>
<evidence type="ECO:0000313" key="11">
    <source>
        <dbReference type="Proteomes" id="UP000663873"/>
    </source>
</evidence>
<dbReference type="GO" id="GO:0005739">
    <property type="term" value="C:mitochondrion"/>
    <property type="evidence" value="ECO:0007669"/>
    <property type="project" value="UniProtKB-SubCell"/>
</dbReference>
<evidence type="ECO:0000259" key="9">
    <source>
        <dbReference type="Pfam" id="PF02036"/>
    </source>
</evidence>
<dbReference type="SUPFAM" id="SSF51735">
    <property type="entry name" value="NAD(P)-binding Rossmann-fold domains"/>
    <property type="match status" value="1"/>
</dbReference>
<dbReference type="FunFam" id="3.40.50.720:FF:000301">
    <property type="entry name" value="Hydroxysteroid dehydrogenase like 2"/>
    <property type="match status" value="1"/>
</dbReference>
<evidence type="ECO:0000256" key="2">
    <source>
        <dbReference type="ARBA" id="ARBA00004275"/>
    </source>
</evidence>
<dbReference type="GO" id="GO:0005777">
    <property type="term" value="C:peroxisome"/>
    <property type="evidence" value="ECO:0007669"/>
    <property type="project" value="UniProtKB-SubCell"/>
</dbReference>
<proteinExistence type="inferred from homology"/>
<dbReference type="SUPFAM" id="SSF55718">
    <property type="entry name" value="SCP-like"/>
    <property type="match status" value="1"/>
</dbReference>
<name>A0A820P0E6_9BILA</name>
<evidence type="ECO:0000256" key="1">
    <source>
        <dbReference type="ARBA" id="ARBA00004173"/>
    </source>
</evidence>
<keyword evidence="4" id="KW-0521">NADP</keyword>
<dbReference type="Proteomes" id="UP000663873">
    <property type="component" value="Unassembled WGS sequence"/>
</dbReference>
<evidence type="ECO:0000256" key="7">
    <source>
        <dbReference type="ARBA" id="ARBA00023140"/>
    </source>
</evidence>
<keyword evidence="11" id="KW-1185">Reference proteome</keyword>
<evidence type="ECO:0000256" key="8">
    <source>
        <dbReference type="ARBA" id="ARBA00040243"/>
    </source>
</evidence>
<dbReference type="InterPro" id="IPR036527">
    <property type="entry name" value="SCP2_sterol-bd_dom_sf"/>
</dbReference>
<protein>
    <recommendedName>
        <fullName evidence="8">Hydroxysteroid dehydrogenase-like protein 2</fullName>
    </recommendedName>
</protein>
<dbReference type="EMBL" id="CAJOBP010003251">
    <property type="protein sequence ID" value="CAF4396349.1"/>
    <property type="molecule type" value="Genomic_DNA"/>
</dbReference>
<dbReference type="InterPro" id="IPR002347">
    <property type="entry name" value="SDR_fam"/>
</dbReference>
<reference evidence="10" key="1">
    <citation type="submission" date="2021-02" db="EMBL/GenBank/DDBJ databases">
        <authorList>
            <person name="Nowell W R."/>
        </authorList>
    </citation>
    <scope>NUCLEOTIDE SEQUENCE</scope>
</reference>
<evidence type="ECO:0000256" key="3">
    <source>
        <dbReference type="ARBA" id="ARBA00006484"/>
    </source>
</evidence>
<dbReference type="GO" id="GO:0016491">
    <property type="term" value="F:oxidoreductase activity"/>
    <property type="evidence" value="ECO:0007669"/>
    <property type="project" value="UniProtKB-KW"/>
</dbReference>
<comment type="similarity">
    <text evidence="3">Belongs to the short-chain dehydrogenases/reductases (SDR) family.</text>
</comment>
<evidence type="ECO:0000256" key="5">
    <source>
        <dbReference type="ARBA" id="ARBA00023002"/>
    </source>
</evidence>
<comment type="caution">
    <text evidence="10">The sequence shown here is derived from an EMBL/GenBank/DDBJ whole genome shotgun (WGS) entry which is preliminary data.</text>
</comment>
<keyword evidence="5" id="KW-0560">Oxidoreductase</keyword>
<dbReference type="AlphaFoldDB" id="A0A820P0E6"/>
<comment type="subcellular location">
    <subcellularLocation>
        <location evidence="1">Mitochondrion</location>
    </subcellularLocation>
    <subcellularLocation>
        <location evidence="2">Peroxisome</location>
    </subcellularLocation>
</comment>
<feature type="domain" description="SCP2" evidence="9">
    <location>
        <begin position="296"/>
        <end position="369"/>
    </location>
</feature>
<accession>A0A820P0E6</accession>
<evidence type="ECO:0000313" key="10">
    <source>
        <dbReference type="EMBL" id="CAF4396349.1"/>
    </source>
</evidence>
<dbReference type="InterPro" id="IPR036291">
    <property type="entry name" value="NAD(P)-bd_dom_sf"/>
</dbReference>
<dbReference type="PANTHER" id="PTHR42808">
    <property type="entry name" value="HYDROXYSTEROID DEHYDROGENASE-LIKE PROTEIN 2"/>
    <property type="match status" value="1"/>
</dbReference>
<dbReference type="Gene3D" id="3.30.1050.10">
    <property type="entry name" value="SCP2 sterol-binding domain"/>
    <property type="match status" value="1"/>
</dbReference>
<dbReference type="PRINTS" id="PR00081">
    <property type="entry name" value="GDHRDH"/>
</dbReference>
<evidence type="ECO:0000256" key="4">
    <source>
        <dbReference type="ARBA" id="ARBA00022857"/>
    </source>
</evidence>
<dbReference type="NCBIfam" id="NF006133">
    <property type="entry name" value="PRK08278.1"/>
    <property type="match status" value="1"/>
</dbReference>
<dbReference type="CDD" id="cd09762">
    <property type="entry name" value="HSDL2_SDR_c"/>
    <property type="match status" value="1"/>
</dbReference>
<keyword evidence="6" id="KW-0496">Mitochondrion</keyword>
<dbReference type="Gene3D" id="3.40.50.720">
    <property type="entry name" value="NAD(P)-binding Rossmann-like Domain"/>
    <property type="match status" value="1"/>
</dbReference>
<dbReference type="InterPro" id="IPR051935">
    <property type="entry name" value="HSDL2"/>
</dbReference>
<gene>
    <name evidence="10" type="ORF">UJA718_LOCUS18787</name>
</gene>
<dbReference type="PANTHER" id="PTHR42808:SF3">
    <property type="entry name" value="HYDROXYSTEROID DEHYDROGENASE-LIKE PROTEIN 2"/>
    <property type="match status" value="1"/>
</dbReference>